<evidence type="ECO:0000256" key="1">
    <source>
        <dbReference type="SAM" id="MobiDB-lite"/>
    </source>
</evidence>
<evidence type="ECO:0008006" key="4">
    <source>
        <dbReference type="Google" id="ProtNLM"/>
    </source>
</evidence>
<feature type="compositionally biased region" description="Acidic residues" evidence="1">
    <location>
        <begin position="81"/>
        <end position="95"/>
    </location>
</feature>
<reference evidence="2" key="1">
    <citation type="submission" date="2021-02" db="EMBL/GenBank/DDBJ databases">
        <authorList>
            <person name="Dougan E. K."/>
            <person name="Rhodes N."/>
            <person name="Thang M."/>
            <person name="Chan C."/>
        </authorList>
    </citation>
    <scope>NUCLEOTIDE SEQUENCE</scope>
</reference>
<feature type="non-terminal residue" evidence="2">
    <location>
        <position position="174"/>
    </location>
</feature>
<gene>
    <name evidence="2" type="ORF">PGLA2088_LOCUS16021</name>
</gene>
<accession>A0A813J511</accession>
<protein>
    <recommendedName>
        <fullName evidence="4">CSD domain-containing protein</fullName>
    </recommendedName>
</protein>
<dbReference type="EMBL" id="CAJNNW010020155">
    <property type="protein sequence ID" value="CAE8665776.1"/>
    <property type="molecule type" value="Genomic_DNA"/>
</dbReference>
<evidence type="ECO:0000313" key="2">
    <source>
        <dbReference type="EMBL" id="CAE8665776.1"/>
    </source>
</evidence>
<comment type="caution">
    <text evidence="2">The sequence shown here is derived from an EMBL/GenBank/DDBJ whole genome shotgun (WGS) entry which is preliminary data.</text>
</comment>
<evidence type="ECO:0000313" key="3">
    <source>
        <dbReference type="Proteomes" id="UP000626109"/>
    </source>
</evidence>
<dbReference type="Proteomes" id="UP000626109">
    <property type="component" value="Unassembled WGS sequence"/>
</dbReference>
<sequence>ANGFGFIVCDQLIGQYENDVFLGGCERAQTGEEPLPLGTLLTFELSEDSVGRPKACRVRRADSSEEQAWSEEQALRSRSEEQDEEATDAGAEEQFLDLQMEDLSQPASPDLEQNSPDFEQKADEGWVAEKKAGTAEEGWVMLDDPVDDPCHEMLSRDCTAQEDASTKAVSAARK</sequence>
<feature type="compositionally biased region" description="Polar residues" evidence="1">
    <location>
        <begin position="105"/>
        <end position="117"/>
    </location>
</feature>
<proteinExistence type="predicted"/>
<dbReference type="AlphaFoldDB" id="A0A813J511"/>
<organism evidence="2 3">
    <name type="scientific">Polarella glacialis</name>
    <name type="common">Dinoflagellate</name>
    <dbReference type="NCBI Taxonomy" id="89957"/>
    <lineage>
        <taxon>Eukaryota</taxon>
        <taxon>Sar</taxon>
        <taxon>Alveolata</taxon>
        <taxon>Dinophyceae</taxon>
        <taxon>Suessiales</taxon>
        <taxon>Suessiaceae</taxon>
        <taxon>Polarella</taxon>
    </lineage>
</organism>
<name>A0A813J511_POLGL</name>
<feature type="non-terminal residue" evidence="2">
    <location>
        <position position="1"/>
    </location>
</feature>
<feature type="compositionally biased region" description="Basic and acidic residues" evidence="1">
    <location>
        <begin position="118"/>
        <end position="134"/>
    </location>
</feature>
<feature type="region of interest" description="Disordered" evidence="1">
    <location>
        <begin position="58"/>
        <end position="146"/>
    </location>
</feature>